<name>A0A9P7E5D7_9AGAM</name>
<gene>
    <name evidence="2" type="ORF">BJ212DRAFT_1302098</name>
</gene>
<keyword evidence="3" id="KW-1185">Reference proteome</keyword>
<evidence type="ECO:0000256" key="1">
    <source>
        <dbReference type="SAM" id="MobiDB-lite"/>
    </source>
</evidence>
<sequence length="370" mass="40786">MQKSTASPSAAVQSTGNDCVASQPNDIKQTAAQTHTLTCGRAGCPVVIVYDVGTDWPTVNCLVNDHSQVCKGGLYVLANSPPRSDEHDPQYALSPPQPVPESSGANNGNRDNEVIAGSGQRRKKEDQRKQELENDEYTEDVQPTSVRCRGCQKAISLDKRSRYYPGLWVKHRGKCPGILKLETDRELTRRRDWSFPLNPELRPQAASLFDASGENWEEGESEDDEDEDGDGIQQKEVKGDGRTDKRVGVEDNDPLCTINVKRGIMIDMDITGFECSEGAGTTRTGMRCPAIYHDMVIQQPTLGPNALTSLFLYWTKRQPLISSINRRQSTFWSNSGCVVFEICGHGANLTDSSSKLHGLVVAVARSTLER</sequence>
<feature type="compositionally biased region" description="Acidic residues" evidence="1">
    <location>
        <begin position="215"/>
        <end position="230"/>
    </location>
</feature>
<dbReference type="OrthoDB" id="2855464at2759"/>
<dbReference type="AlphaFoldDB" id="A0A9P7E5D7"/>
<organism evidence="2 3">
    <name type="scientific">Suillus subaureus</name>
    <dbReference type="NCBI Taxonomy" id="48587"/>
    <lineage>
        <taxon>Eukaryota</taxon>
        <taxon>Fungi</taxon>
        <taxon>Dikarya</taxon>
        <taxon>Basidiomycota</taxon>
        <taxon>Agaricomycotina</taxon>
        <taxon>Agaricomycetes</taxon>
        <taxon>Agaricomycetidae</taxon>
        <taxon>Boletales</taxon>
        <taxon>Suillineae</taxon>
        <taxon>Suillaceae</taxon>
        <taxon>Suillus</taxon>
    </lineage>
</organism>
<reference evidence="2" key="1">
    <citation type="journal article" date="2020" name="New Phytol.">
        <title>Comparative genomics reveals dynamic genome evolution in host specialist ectomycorrhizal fungi.</title>
        <authorList>
            <person name="Lofgren L.A."/>
            <person name="Nguyen N.H."/>
            <person name="Vilgalys R."/>
            <person name="Ruytinx J."/>
            <person name="Liao H.L."/>
            <person name="Branco S."/>
            <person name="Kuo A."/>
            <person name="LaButti K."/>
            <person name="Lipzen A."/>
            <person name="Andreopoulos W."/>
            <person name="Pangilinan J."/>
            <person name="Riley R."/>
            <person name="Hundley H."/>
            <person name="Na H."/>
            <person name="Barry K."/>
            <person name="Grigoriev I.V."/>
            <person name="Stajich J.E."/>
            <person name="Kennedy P.G."/>
        </authorList>
    </citation>
    <scope>NUCLEOTIDE SEQUENCE</scope>
    <source>
        <strain evidence="2">MN1</strain>
    </source>
</reference>
<feature type="region of interest" description="Disordered" evidence="1">
    <location>
        <begin position="80"/>
        <end position="143"/>
    </location>
</feature>
<evidence type="ECO:0000313" key="3">
    <source>
        <dbReference type="Proteomes" id="UP000807769"/>
    </source>
</evidence>
<dbReference type="Proteomes" id="UP000807769">
    <property type="component" value="Unassembled WGS sequence"/>
</dbReference>
<protein>
    <submittedName>
        <fullName evidence="2">Uncharacterized protein</fullName>
    </submittedName>
</protein>
<feature type="region of interest" description="Disordered" evidence="1">
    <location>
        <begin position="1"/>
        <end position="20"/>
    </location>
</feature>
<feature type="compositionally biased region" description="Basic and acidic residues" evidence="1">
    <location>
        <begin position="123"/>
        <end position="132"/>
    </location>
</feature>
<dbReference type="GeneID" id="64627234"/>
<dbReference type="EMBL" id="JABBWG010000030">
    <property type="protein sequence ID" value="KAG1811212.1"/>
    <property type="molecule type" value="Genomic_DNA"/>
</dbReference>
<dbReference type="RefSeq" id="XP_041189872.1">
    <property type="nucleotide sequence ID" value="XM_041333217.1"/>
</dbReference>
<proteinExistence type="predicted"/>
<feature type="region of interest" description="Disordered" evidence="1">
    <location>
        <begin position="213"/>
        <end position="248"/>
    </location>
</feature>
<evidence type="ECO:0000313" key="2">
    <source>
        <dbReference type="EMBL" id="KAG1811212.1"/>
    </source>
</evidence>
<comment type="caution">
    <text evidence="2">The sequence shown here is derived from an EMBL/GenBank/DDBJ whole genome shotgun (WGS) entry which is preliminary data.</text>
</comment>
<feature type="compositionally biased region" description="Basic and acidic residues" evidence="1">
    <location>
        <begin position="233"/>
        <end position="248"/>
    </location>
</feature>
<accession>A0A9P7E5D7</accession>